<name>A0AAW9DX48_ACIAO</name>
<reference evidence="2 3" key="1">
    <citation type="submission" date="2023-11" db="EMBL/GenBank/DDBJ databases">
        <title>MicrobeMod: A computational toolkit for identifying prokaryotic methylation and restriction-modification with nanopore sequencing.</title>
        <authorList>
            <person name="Crits-Christoph A."/>
            <person name="Kang S.C."/>
            <person name="Lee H."/>
            <person name="Ostrov N."/>
        </authorList>
    </citation>
    <scope>NUCLEOTIDE SEQUENCE [LARGE SCALE GENOMIC DNA]</scope>
    <source>
        <strain evidence="2 3">DSMZ 700</strain>
    </source>
</reference>
<organism evidence="2 3">
    <name type="scientific">Acidiphilium acidophilum</name>
    <name type="common">Thiobacillus acidophilus</name>
    <dbReference type="NCBI Taxonomy" id="76588"/>
    <lineage>
        <taxon>Bacteria</taxon>
        <taxon>Pseudomonadati</taxon>
        <taxon>Pseudomonadota</taxon>
        <taxon>Alphaproteobacteria</taxon>
        <taxon>Acetobacterales</taxon>
        <taxon>Acidocellaceae</taxon>
        <taxon>Acidiphilium</taxon>
    </lineage>
</organism>
<dbReference type="EMBL" id="JAWXYB010000018">
    <property type="protein sequence ID" value="MDX5932660.1"/>
    <property type="molecule type" value="Genomic_DNA"/>
</dbReference>
<evidence type="ECO:0000256" key="1">
    <source>
        <dbReference type="SAM" id="MobiDB-lite"/>
    </source>
</evidence>
<dbReference type="Proteomes" id="UP001279553">
    <property type="component" value="Unassembled WGS sequence"/>
</dbReference>
<evidence type="ECO:0000313" key="2">
    <source>
        <dbReference type="EMBL" id="MDX5932660.1"/>
    </source>
</evidence>
<protein>
    <recommendedName>
        <fullName evidence="4">Secreted protein</fullName>
    </recommendedName>
</protein>
<dbReference type="RefSeq" id="WP_319615514.1">
    <property type="nucleotide sequence ID" value="NZ_JAWXYB010000018.1"/>
</dbReference>
<sequence>MKKQIGLAAAMLIFPLYFMYRAFNEIEAMEYGASFWVHKKRSAASTPQAAEDTSPEGAPPTVTESAHIPGLEMATSMDDETKKAPKPRARAAKKSATSD</sequence>
<evidence type="ECO:0008006" key="4">
    <source>
        <dbReference type="Google" id="ProtNLM"/>
    </source>
</evidence>
<feature type="compositionally biased region" description="Basic residues" evidence="1">
    <location>
        <begin position="84"/>
        <end position="93"/>
    </location>
</feature>
<comment type="caution">
    <text evidence="2">The sequence shown here is derived from an EMBL/GenBank/DDBJ whole genome shotgun (WGS) entry which is preliminary data.</text>
</comment>
<accession>A0AAW9DX48</accession>
<evidence type="ECO:0000313" key="3">
    <source>
        <dbReference type="Proteomes" id="UP001279553"/>
    </source>
</evidence>
<feature type="region of interest" description="Disordered" evidence="1">
    <location>
        <begin position="42"/>
        <end position="99"/>
    </location>
</feature>
<gene>
    <name evidence="2" type="ORF">SIL87_18060</name>
</gene>
<proteinExistence type="predicted"/>
<dbReference type="AlphaFoldDB" id="A0AAW9DX48"/>
<keyword evidence="3" id="KW-1185">Reference proteome</keyword>